<protein>
    <submittedName>
        <fullName evidence="3">Abortive infection protein</fullName>
    </submittedName>
</protein>
<reference evidence="3 4" key="1">
    <citation type="submission" date="2015-10" db="EMBL/GenBank/DDBJ databases">
        <title>Draft genome sequence of Novosphingobium fuchskuhlense DSM 25065 isolated from a surface water sample of the southwest basin of Lake Grosse Fuchskuhle.</title>
        <authorList>
            <person name="Ruckert C."/>
            <person name="Winkler A."/>
            <person name="Glaeser J."/>
            <person name="Grossart H.-P."/>
            <person name="Kalinowski J."/>
            <person name="Glaeser S."/>
        </authorList>
    </citation>
    <scope>NUCLEOTIDE SEQUENCE [LARGE SCALE GENOMIC DNA]</scope>
    <source>
        <strain evidence="3 4">FNE08-7</strain>
    </source>
</reference>
<dbReference type="InterPro" id="IPR003675">
    <property type="entry name" value="Rce1/LyrA-like_dom"/>
</dbReference>
<feature type="transmembrane region" description="Helical" evidence="1">
    <location>
        <begin position="67"/>
        <end position="87"/>
    </location>
</feature>
<keyword evidence="1" id="KW-0812">Transmembrane</keyword>
<evidence type="ECO:0000256" key="1">
    <source>
        <dbReference type="SAM" id="Phobius"/>
    </source>
</evidence>
<dbReference type="EMBL" id="LLZS01000003">
    <property type="protein sequence ID" value="KUR72725.1"/>
    <property type="molecule type" value="Genomic_DNA"/>
</dbReference>
<keyword evidence="4" id="KW-1185">Reference proteome</keyword>
<proteinExistence type="predicted"/>
<dbReference type="NCBIfam" id="NF047635">
    <property type="entry name" value="CPBP_Sphingo"/>
    <property type="match status" value="1"/>
</dbReference>
<feature type="transmembrane region" description="Helical" evidence="1">
    <location>
        <begin position="6"/>
        <end position="24"/>
    </location>
</feature>
<dbReference type="Pfam" id="PF02517">
    <property type="entry name" value="Rce1-like"/>
    <property type="match status" value="1"/>
</dbReference>
<name>A0A124JVX0_9SPHN</name>
<feature type="transmembrane region" description="Helical" evidence="1">
    <location>
        <begin position="169"/>
        <end position="187"/>
    </location>
</feature>
<feature type="transmembrane region" description="Helical" evidence="1">
    <location>
        <begin position="31"/>
        <end position="55"/>
    </location>
</feature>
<organism evidence="3 4">
    <name type="scientific">Novosphingobium fuchskuhlense</name>
    <dbReference type="NCBI Taxonomy" id="1117702"/>
    <lineage>
        <taxon>Bacteria</taxon>
        <taxon>Pseudomonadati</taxon>
        <taxon>Pseudomonadota</taxon>
        <taxon>Alphaproteobacteria</taxon>
        <taxon>Sphingomonadales</taxon>
        <taxon>Sphingomonadaceae</taxon>
        <taxon>Novosphingobium</taxon>
    </lineage>
</organism>
<dbReference type="GO" id="GO:0080120">
    <property type="term" value="P:CAAX-box protein maturation"/>
    <property type="evidence" value="ECO:0007669"/>
    <property type="project" value="UniProtKB-ARBA"/>
</dbReference>
<evidence type="ECO:0000313" key="4">
    <source>
        <dbReference type="Proteomes" id="UP000058012"/>
    </source>
</evidence>
<keyword evidence="1" id="KW-0472">Membrane</keyword>
<dbReference type="STRING" id="1117702.AQZ52_05710"/>
<keyword evidence="1" id="KW-1133">Transmembrane helix</keyword>
<feature type="transmembrane region" description="Helical" evidence="1">
    <location>
        <begin position="99"/>
        <end position="121"/>
    </location>
</feature>
<comment type="caution">
    <text evidence="3">The sequence shown here is derived from an EMBL/GenBank/DDBJ whole genome shotgun (WGS) entry which is preliminary data.</text>
</comment>
<dbReference type="OrthoDB" id="877230at2"/>
<dbReference type="Proteomes" id="UP000058012">
    <property type="component" value="Unassembled WGS sequence"/>
</dbReference>
<gene>
    <name evidence="3" type="ORF">AQZ52_05710</name>
</gene>
<evidence type="ECO:0000313" key="3">
    <source>
        <dbReference type="EMBL" id="KUR72725.1"/>
    </source>
</evidence>
<evidence type="ECO:0000259" key="2">
    <source>
        <dbReference type="Pfam" id="PF02517"/>
    </source>
</evidence>
<feature type="transmembrane region" description="Helical" evidence="1">
    <location>
        <begin position="193"/>
        <end position="213"/>
    </location>
</feature>
<sequence>MDAIFGISGVISLLLVFGFAIGLSDRERCSLGWLVLAALLVLLNDALLTSGYGLIPDLIGGSWNWQGKVGALFVTLLIAGLPIFGWAECGFKLAQKPGSLSAAMPVVAAYCAFFLGIALLFPNEPARAEDIAFQISMPGLEEELFYRGLLLAALDRAFAGRWRFVGVDWSWGAILTCALFGLAHAFGFSDGSFTFDPLTMALTAIPALLAVWLRQRTGSLVLPVALHNFGNTLPMLL</sequence>
<dbReference type="GO" id="GO:0004175">
    <property type="term" value="F:endopeptidase activity"/>
    <property type="evidence" value="ECO:0007669"/>
    <property type="project" value="UniProtKB-ARBA"/>
</dbReference>
<dbReference type="AlphaFoldDB" id="A0A124JVX0"/>
<dbReference type="RefSeq" id="WP_067907168.1">
    <property type="nucleotide sequence ID" value="NZ_KQ954244.1"/>
</dbReference>
<feature type="domain" description="CAAX prenyl protease 2/Lysostaphin resistance protein A-like" evidence="2">
    <location>
        <begin position="135"/>
        <end position="232"/>
    </location>
</feature>
<accession>A0A124JVX0</accession>